<gene>
    <name evidence="8" type="ORF">RND71_042883</name>
</gene>
<feature type="compositionally biased region" description="Polar residues" evidence="6">
    <location>
        <begin position="654"/>
        <end position="663"/>
    </location>
</feature>
<dbReference type="Gene3D" id="3.30.890.10">
    <property type="entry name" value="Methyl-cpg-binding Protein 2, Chain A"/>
    <property type="match status" value="5"/>
</dbReference>
<feature type="compositionally biased region" description="Basic and acidic residues" evidence="6">
    <location>
        <begin position="893"/>
        <end position="910"/>
    </location>
</feature>
<feature type="compositionally biased region" description="Polar residues" evidence="6">
    <location>
        <begin position="854"/>
        <end position="876"/>
    </location>
</feature>
<protein>
    <recommendedName>
        <fullName evidence="7">MBD domain-containing protein</fullName>
    </recommendedName>
</protein>
<keyword evidence="9" id="KW-1185">Reference proteome</keyword>
<feature type="region of interest" description="Disordered" evidence="6">
    <location>
        <begin position="65"/>
        <end position="104"/>
    </location>
</feature>
<dbReference type="PANTHER" id="PTHR34067">
    <property type="entry name" value="OS04G0193200 PROTEIN"/>
    <property type="match status" value="1"/>
</dbReference>
<feature type="compositionally biased region" description="Basic and acidic residues" evidence="6">
    <location>
        <begin position="782"/>
        <end position="798"/>
    </location>
</feature>
<feature type="compositionally biased region" description="Polar residues" evidence="6">
    <location>
        <begin position="565"/>
        <end position="581"/>
    </location>
</feature>
<feature type="domain" description="MBD" evidence="7">
    <location>
        <begin position="110"/>
        <end position="187"/>
    </location>
</feature>
<evidence type="ECO:0000256" key="6">
    <source>
        <dbReference type="SAM" id="MobiDB-lite"/>
    </source>
</evidence>
<accession>A0AAE1USQ0</accession>
<dbReference type="Proteomes" id="UP001291623">
    <property type="component" value="Unassembled WGS sequence"/>
</dbReference>
<keyword evidence="5" id="KW-0539">Nucleus</keyword>
<comment type="subcellular location">
    <subcellularLocation>
        <location evidence="1">Nucleus</location>
    </subcellularLocation>
</comment>
<dbReference type="InterPro" id="IPR038945">
    <property type="entry name" value="MBD13-like"/>
</dbReference>
<feature type="compositionally biased region" description="Basic and acidic residues" evidence="6">
    <location>
        <begin position="481"/>
        <end position="497"/>
    </location>
</feature>
<feature type="region of interest" description="Disordered" evidence="6">
    <location>
        <begin position="546"/>
        <end position="586"/>
    </location>
</feature>
<dbReference type="PROSITE" id="PS50982">
    <property type="entry name" value="MBD"/>
    <property type="match status" value="4"/>
</dbReference>
<keyword evidence="4" id="KW-0804">Transcription</keyword>
<feature type="compositionally biased region" description="Polar residues" evidence="6">
    <location>
        <begin position="1493"/>
        <end position="1512"/>
    </location>
</feature>
<dbReference type="SUPFAM" id="SSF54171">
    <property type="entry name" value="DNA-binding domain"/>
    <property type="match status" value="5"/>
</dbReference>
<feature type="region of interest" description="Disordered" evidence="6">
    <location>
        <begin position="172"/>
        <end position="304"/>
    </location>
</feature>
<comment type="caution">
    <text evidence="8">The sequence shown here is derived from an EMBL/GenBank/DDBJ whole genome shotgun (WGS) entry which is preliminary data.</text>
</comment>
<dbReference type="EMBL" id="JAVYJV010000024">
    <property type="protein sequence ID" value="KAK4338396.1"/>
    <property type="molecule type" value="Genomic_DNA"/>
</dbReference>
<reference evidence="8" key="1">
    <citation type="submission" date="2023-12" db="EMBL/GenBank/DDBJ databases">
        <title>Genome assembly of Anisodus tanguticus.</title>
        <authorList>
            <person name="Wang Y.-J."/>
        </authorList>
    </citation>
    <scope>NUCLEOTIDE SEQUENCE</scope>
    <source>
        <strain evidence="8">KB-2021</strain>
        <tissue evidence="8">Leaf</tissue>
    </source>
</reference>
<proteinExistence type="predicted"/>
<feature type="region of interest" description="Disordered" evidence="6">
    <location>
        <begin position="767"/>
        <end position="826"/>
    </location>
</feature>
<dbReference type="GO" id="GO:0003677">
    <property type="term" value="F:DNA binding"/>
    <property type="evidence" value="ECO:0007669"/>
    <property type="project" value="UniProtKB-KW"/>
</dbReference>
<feature type="region of interest" description="Disordered" evidence="6">
    <location>
        <begin position="1409"/>
        <end position="1456"/>
    </location>
</feature>
<feature type="compositionally biased region" description="Basic and acidic residues" evidence="6">
    <location>
        <begin position="921"/>
        <end position="949"/>
    </location>
</feature>
<feature type="region of interest" description="Disordered" evidence="6">
    <location>
        <begin position="847"/>
        <end position="1057"/>
    </location>
</feature>
<dbReference type="PANTHER" id="PTHR34067:SF20">
    <property type="entry name" value="OS08G0206700 PROTEIN"/>
    <property type="match status" value="1"/>
</dbReference>
<feature type="domain" description="MBD" evidence="7">
    <location>
        <begin position="1236"/>
        <end position="1308"/>
    </location>
</feature>
<dbReference type="Pfam" id="PF01429">
    <property type="entry name" value="MBD"/>
    <property type="match status" value="3"/>
</dbReference>
<feature type="region of interest" description="Disordered" evidence="6">
    <location>
        <begin position="1482"/>
        <end position="1515"/>
    </location>
</feature>
<feature type="region of interest" description="Disordered" evidence="6">
    <location>
        <begin position="1736"/>
        <end position="1756"/>
    </location>
</feature>
<dbReference type="InterPro" id="IPR001739">
    <property type="entry name" value="Methyl_CpG_DNA-bd"/>
</dbReference>
<dbReference type="InterPro" id="IPR016177">
    <property type="entry name" value="DNA-bd_dom_sf"/>
</dbReference>
<organism evidence="8 9">
    <name type="scientific">Anisodus tanguticus</name>
    <dbReference type="NCBI Taxonomy" id="243964"/>
    <lineage>
        <taxon>Eukaryota</taxon>
        <taxon>Viridiplantae</taxon>
        <taxon>Streptophyta</taxon>
        <taxon>Embryophyta</taxon>
        <taxon>Tracheophyta</taxon>
        <taxon>Spermatophyta</taxon>
        <taxon>Magnoliopsida</taxon>
        <taxon>eudicotyledons</taxon>
        <taxon>Gunneridae</taxon>
        <taxon>Pentapetalae</taxon>
        <taxon>asterids</taxon>
        <taxon>lamiids</taxon>
        <taxon>Solanales</taxon>
        <taxon>Solanaceae</taxon>
        <taxon>Solanoideae</taxon>
        <taxon>Hyoscyameae</taxon>
        <taxon>Anisodus</taxon>
    </lineage>
</organism>
<feature type="region of interest" description="Disordered" evidence="6">
    <location>
        <begin position="1297"/>
        <end position="1326"/>
    </location>
</feature>
<evidence type="ECO:0000313" key="9">
    <source>
        <dbReference type="Proteomes" id="UP001291623"/>
    </source>
</evidence>
<dbReference type="GO" id="GO:0005634">
    <property type="term" value="C:nucleus"/>
    <property type="evidence" value="ECO:0007669"/>
    <property type="project" value="UniProtKB-SubCell"/>
</dbReference>
<feature type="compositionally biased region" description="Basic and acidic residues" evidence="6">
    <location>
        <begin position="664"/>
        <end position="673"/>
    </location>
</feature>
<keyword evidence="3" id="KW-0238">DNA-binding</keyword>
<feature type="compositionally biased region" description="Polar residues" evidence="6">
    <location>
        <begin position="1309"/>
        <end position="1318"/>
    </location>
</feature>
<feature type="compositionally biased region" description="Basic residues" evidence="6">
    <location>
        <begin position="246"/>
        <end position="257"/>
    </location>
</feature>
<keyword evidence="2" id="KW-0805">Transcription regulation</keyword>
<evidence type="ECO:0000259" key="7">
    <source>
        <dbReference type="PROSITE" id="PS50982"/>
    </source>
</evidence>
<feature type="domain" description="MBD" evidence="7">
    <location>
        <begin position="308"/>
        <end position="382"/>
    </location>
</feature>
<feature type="compositionally biased region" description="Polar residues" evidence="6">
    <location>
        <begin position="1536"/>
        <end position="1545"/>
    </location>
</feature>
<evidence type="ECO:0000256" key="3">
    <source>
        <dbReference type="ARBA" id="ARBA00023125"/>
    </source>
</evidence>
<dbReference type="CDD" id="cd00122">
    <property type="entry name" value="MBD"/>
    <property type="match status" value="1"/>
</dbReference>
<feature type="domain" description="MBD" evidence="7">
    <location>
        <begin position="578"/>
        <end position="652"/>
    </location>
</feature>
<evidence type="ECO:0000256" key="4">
    <source>
        <dbReference type="ARBA" id="ARBA00023163"/>
    </source>
</evidence>
<feature type="region of interest" description="Disordered" evidence="6">
    <location>
        <begin position="648"/>
        <end position="708"/>
    </location>
</feature>
<name>A0AAE1USQ0_9SOLA</name>
<sequence>MDVGDSPDWPPPGFTEDVKVSNGRKIKYYTDVETGKKFYSKKEVTRYMITRDTCHDVTQAMNNQDKSCSENNISQMNNQDKSFSENNVSQDNSTNNVSQDNSTNNVSEIVEGTKNSHEWLPPGWTIELKTRKSGTHAGTTYKVYIDPSTGSKFYSKPEVSKYLKTMKQNNIAGGQIHGNGEVSSSNQKASEDSENIGRQSRISKRQKSDTDQSEIFFPQHGIEEGSFPKQKASQDSEEVGEPSCISKRKKSGIKRPSTKTSPSHGTGEDFPLNEKTSPGSKENGAHSPLSKRQKPDSDSPSAKNVCSVAVDCDSADELPPGWKKEVIIRQNDRGTRKDLIYIDPVHEHKFRSKKEVFRYLQNGDASRSVRRPAKGNVASPMKDTSPTMKKLGCFVTGRPLFSTDESKGGKSFGTCSPAQQVESSKKQLDCSVSDPNTIITSILAEINENHSLKNVVEDAEIETVSVDVKQPSAVSIQSDLLPEKQLPENEQEKRSDKAATQQSSKSKNKESLNLGCRASKRLAGQNPEAAANLDLGERALPAVVDESASPSLSPDVCGQELLQHSDPTPETGNSDQASLSKKASLDELPPGWKKEFKITKKPSGIRKDPLYIDPLHGYAFYSKKDVFRYLQTGDIKSCAIRPIKRDLHARMKESSPTTPNTNSKKLECSETKRQSFGAMESKGRKRSVSCSPEVQAESSKKQPESGASNANTIITSSAADTNAKHSNENVIETAEINLDTEPEIRDSSADTKVVAAESDAIKRLSAVTTPLSDLPPEQQLPEIEHEKHSNKEKLEQLRRSKTKKPVTPGRRISKRLVGHSPEPVADLDLGERAFRAVVKKFASSGLPLNVSGRELSQQTDLATGSSDQPPLSNKASSGDDPLEVVKGLSEGQVFKEQKVANEKQDDERILQDSQSAGISHESGKVHLEHQAVKERPTGNLAKEEQDSQKRLFNNSQPAELASVSRVLPAEDWSAVSERSTKKRTGNSDQASLSREASRDELSPGSGKEILAQNKDPAVAIGNSDHAYPSREVSGDKLSPGLEKEILTPNKDSTVETGNSHQAFLIKEASLDEIPPGREKEIILGQNKYPTVGTGNSDQASVNRKFSLDEIPPGWENVIAAQNKDPLVGTGNSNQAYLSRKFSLEEIPPGWENEILAYNKDPTIGTGNSNQASLRIEASADELPLGWEKEMLTRNKDLTVGTGNSESLDDIPLGWEKEILARNKNPTVGTGNSDRSFLSREASVDELPPGWKTEFRMRKTTRGIKKDPFYTDPVHGYVFRSKKDVMRYLQTGDIRSCAMRPTKRDPGSTMKDNSPSTHDTSSKKLGCSVTGRQLSATEESKGVADVGRKCSVTCSLALQAESSNEHPESSVFNPNNSTSIVADITEIRDSKAIAAESVDVRRSLAVSPQSNFLPGQQLPEYEKEKHSNKGVPARSRKFRNNKSSTPARRVSKRLSRHNPEMVADLDLGERALRVVVNSSASSGLPLNISGRELPQQTDLATGDSGQPSLSKNASSRDDPLEVLKFLSLSEGQAFNKQKVTNGLTSEKQNDERILRDSQPAGISHESGKVHLEHQAVKEEQDSQERLLNYSQPAELALISPVEDRSVSERSTVEQVSEKRDNENKQWQYSQLAEPSWRSVVDLNVENKQWQDSQLLAEPSWRSVVDLNVENKQWQDSQLLAEPSWRSTVDLNVENQQRQDTQLAEPSHRFVDLNVENQQWQGPRLAEPSQRSVDLNVESQPVREKQTGGQLVTENQDEQNRRLRAQLASYPFGDYWSDPCMEFAFKTLTGAIPVENTLPFQGSAHQDFNPSYSQADDGCFELPLFNTSSFYMNDVPNHCAPPEEHVVKDQPPINQTFLSTGNNSIPGCSSVVSQNAGLETQAKDYNYKQQSQYNTTSGIWGTQTKDYNNKQQHSHYNPTSGIWGTQAKDYQSKFKSQR</sequence>
<feature type="region of interest" description="Disordered" evidence="6">
    <location>
        <begin position="1536"/>
        <end position="1564"/>
    </location>
</feature>
<evidence type="ECO:0000256" key="1">
    <source>
        <dbReference type="ARBA" id="ARBA00004123"/>
    </source>
</evidence>
<evidence type="ECO:0000313" key="8">
    <source>
        <dbReference type="EMBL" id="KAK4338396.1"/>
    </source>
</evidence>
<evidence type="ECO:0000256" key="2">
    <source>
        <dbReference type="ARBA" id="ARBA00023015"/>
    </source>
</evidence>
<feature type="region of interest" description="Disordered" evidence="6">
    <location>
        <begin position="475"/>
        <end position="514"/>
    </location>
</feature>
<evidence type="ECO:0000256" key="5">
    <source>
        <dbReference type="ARBA" id="ARBA00023242"/>
    </source>
</evidence>